<feature type="domain" description="Mnd1 HTH" evidence="7">
    <location>
        <begin position="17"/>
        <end position="76"/>
    </location>
</feature>
<dbReference type="Proteomes" id="UP000320333">
    <property type="component" value="Unassembled WGS sequence"/>
</dbReference>
<dbReference type="GO" id="GO:0007131">
    <property type="term" value="P:reciprocal meiotic recombination"/>
    <property type="evidence" value="ECO:0007669"/>
    <property type="project" value="InterPro"/>
</dbReference>
<dbReference type="AlphaFoldDB" id="A0A507EUR9"/>
<comment type="caution">
    <text evidence="9">The sequence shown here is derived from an EMBL/GenBank/DDBJ whole genome shotgun (WGS) entry which is preliminary data.</text>
</comment>
<evidence type="ECO:0000256" key="3">
    <source>
        <dbReference type="ARBA" id="ARBA00023054"/>
    </source>
</evidence>
<name>A0A507EUR9_9FUNG</name>
<sequence length="206" mass="23396">MTGRKKGLSNDEKKTRLLELFHESRDVWILKDLERVAAKEKGIVQNTVKDILDQLISDNLVTMEKIGISNYFWSFPGAAAAQRRNALQDLEEQVASAKKQRNELDTQIEKAQIGREDTEERAELLVAYKASTELQASLKAELVQFKDCDPALIDAKAKAAENAKIAANRWTDNIFCLQLYCRDKFNVDTADFSRHFSIPGDLDNFD</sequence>
<dbReference type="STRING" id="246404.A0A507EUR9"/>
<dbReference type="Pfam" id="PF03962">
    <property type="entry name" value="Mnd1"/>
    <property type="match status" value="1"/>
</dbReference>
<proteinExistence type="inferred from homology"/>
<dbReference type="InterPro" id="IPR005647">
    <property type="entry name" value="Mnd1"/>
</dbReference>
<feature type="domain" description="Leucine zipper with capping helix" evidence="8">
    <location>
        <begin position="153"/>
        <end position="204"/>
    </location>
</feature>
<accession>A0A507EUR9</accession>
<evidence type="ECO:0000256" key="6">
    <source>
        <dbReference type="SAM" id="Coils"/>
    </source>
</evidence>
<dbReference type="GO" id="GO:0003690">
    <property type="term" value="F:double-stranded DNA binding"/>
    <property type="evidence" value="ECO:0007669"/>
    <property type="project" value="InterPro"/>
</dbReference>
<evidence type="ECO:0000256" key="2">
    <source>
        <dbReference type="ARBA" id="ARBA00005981"/>
    </source>
</evidence>
<comment type="subcellular location">
    <subcellularLocation>
        <location evidence="1 5">Nucleus</location>
    </subcellularLocation>
</comment>
<dbReference type="InterPro" id="IPR040453">
    <property type="entry name" value="Mnd1_HTH"/>
</dbReference>
<evidence type="ECO:0000313" key="10">
    <source>
        <dbReference type="Proteomes" id="UP000320333"/>
    </source>
</evidence>
<gene>
    <name evidence="9" type="ORF">CcCBS67573_g07369</name>
</gene>
<keyword evidence="4 5" id="KW-0539">Nucleus</keyword>
<organism evidence="9 10">
    <name type="scientific">Chytriomyces confervae</name>
    <dbReference type="NCBI Taxonomy" id="246404"/>
    <lineage>
        <taxon>Eukaryota</taxon>
        <taxon>Fungi</taxon>
        <taxon>Fungi incertae sedis</taxon>
        <taxon>Chytridiomycota</taxon>
        <taxon>Chytridiomycota incertae sedis</taxon>
        <taxon>Chytridiomycetes</taxon>
        <taxon>Chytridiales</taxon>
        <taxon>Chytriomycetaceae</taxon>
        <taxon>Chytriomyces</taxon>
    </lineage>
</organism>
<evidence type="ECO:0000256" key="4">
    <source>
        <dbReference type="ARBA" id="ARBA00023242"/>
    </source>
</evidence>
<reference evidence="9 10" key="1">
    <citation type="journal article" date="2019" name="Sci. Rep.">
        <title>Comparative genomics of chytrid fungi reveal insights into the obligate biotrophic and pathogenic lifestyle of Synchytrium endobioticum.</title>
        <authorList>
            <person name="van de Vossenberg B.T.L.H."/>
            <person name="Warris S."/>
            <person name="Nguyen H.D.T."/>
            <person name="van Gent-Pelzer M.P.E."/>
            <person name="Joly D.L."/>
            <person name="van de Geest H.C."/>
            <person name="Bonants P.J.M."/>
            <person name="Smith D.S."/>
            <person name="Levesque C.A."/>
            <person name="van der Lee T.A.J."/>
        </authorList>
    </citation>
    <scope>NUCLEOTIDE SEQUENCE [LARGE SCALE GENOMIC DNA]</scope>
    <source>
        <strain evidence="9 10">CBS 675.73</strain>
    </source>
</reference>
<dbReference type="Pfam" id="PF18517">
    <property type="entry name" value="LZ3wCH"/>
    <property type="match status" value="1"/>
</dbReference>
<dbReference type="PIRSF" id="PIRSF026991">
    <property type="entry name" value="Mnd1"/>
    <property type="match status" value="1"/>
</dbReference>
<keyword evidence="3 6" id="KW-0175">Coiled coil</keyword>
<comment type="similarity">
    <text evidence="2 5">Belongs to the MND1 family.</text>
</comment>
<evidence type="ECO:0000259" key="7">
    <source>
        <dbReference type="Pfam" id="PF03962"/>
    </source>
</evidence>
<feature type="coiled-coil region" evidence="6">
    <location>
        <begin position="80"/>
        <end position="121"/>
    </location>
</feature>
<keyword evidence="10" id="KW-1185">Reference proteome</keyword>
<dbReference type="OrthoDB" id="273345at2759"/>
<protein>
    <recommendedName>
        <fullName evidence="5">Meiotic nuclear division protein 1</fullName>
    </recommendedName>
</protein>
<evidence type="ECO:0000259" key="8">
    <source>
        <dbReference type="Pfam" id="PF18517"/>
    </source>
</evidence>
<dbReference type="GO" id="GO:0005634">
    <property type="term" value="C:nucleus"/>
    <property type="evidence" value="ECO:0007669"/>
    <property type="project" value="UniProtKB-SubCell"/>
</dbReference>
<evidence type="ECO:0000256" key="1">
    <source>
        <dbReference type="ARBA" id="ARBA00004123"/>
    </source>
</evidence>
<dbReference type="EMBL" id="QEAP01000378">
    <property type="protein sequence ID" value="TPX67829.1"/>
    <property type="molecule type" value="Genomic_DNA"/>
</dbReference>
<comment type="function">
    <text evidence="5">Required for proper homologous chromosome pairing and efficient cross-over and intragenic recombination during meiosis.</text>
</comment>
<dbReference type="InterPro" id="IPR040661">
    <property type="entry name" value="LZ3wCH"/>
</dbReference>
<evidence type="ECO:0000313" key="9">
    <source>
        <dbReference type="EMBL" id="TPX67829.1"/>
    </source>
</evidence>
<evidence type="ECO:0000256" key="5">
    <source>
        <dbReference type="PIRNR" id="PIRNR026991"/>
    </source>
</evidence>